<evidence type="ECO:0000313" key="4">
    <source>
        <dbReference type="Proteomes" id="UP000315385"/>
    </source>
</evidence>
<dbReference type="OrthoDB" id="105697at2157"/>
<evidence type="ECO:0000259" key="2">
    <source>
        <dbReference type="Pfam" id="PF00582"/>
    </source>
</evidence>
<dbReference type="InterPro" id="IPR014729">
    <property type="entry name" value="Rossmann-like_a/b/a_fold"/>
</dbReference>
<reference evidence="3 4" key="1">
    <citation type="submission" date="2019-02" db="EMBL/GenBank/DDBJ databases">
        <title>Halonotius sp. a new haloqrchaeon isolated from saline water.</title>
        <authorList>
            <person name="Duran-Viseras A."/>
            <person name="Sanchez-Porro C."/>
            <person name="Ventosa A."/>
        </authorList>
    </citation>
    <scope>NUCLEOTIDE SEQUENCE [LARGE SCALE GENOMIC DNA]</scope>
    <source>
        <strain evidence="3 4">F9-27</strain>
    </source>
</reference>
<comment type="caution">
    <text evidence="3">The sequence shown here is derived from an EMBL/GenBank/DDBJ whole genome shotgun (WGS) entry which is preliminary data.</text>
</comment>
<dbReference type="AlphaFoldDB" id="A0A544QLV6"/>
<comment type="similarity">
    <text evidence="1">Belongs to the universal stress protein A family.</text>
</comment>
<dbReference type="Proteomes" id="UP000315385">
    <property type="component" value="Unassembled WGS sequence"/>
</dbReference>
<sequence>MYDTILVPTDGSEPAGAAVDHAIDLAADCGATLHALSVVDSSAYASLDVSSQQVLDSLETRAAEATDTIAERAADAGVETVTEVSVGSPHEQITDYADAVDADLIVMGTHGRTGLDRVLLGSVTERVVRAAPCPVLTVRAAES</sequence>
<gene>
    <name evidence="3" type="ORF">EWF95_11270</name>
</gene>
<dbReference type="RefSeq" id="WP_142444172.1">
    <property type="nucleotide sequence ID" value="NZ_SESI01000003.1"/>
</dbReference>
<dbReference type="PRINTS" id="PR01438">
    <property type="entry name" value="UNVRSLSTRESS"/>
</dbReference>
<dbReference type="EMBL" id="SESI01000003">
    <property type="protein sequence ID" value="TQQ79584.1"/>
    <property type="molecule type" value="Genomic_DNA"/>
</dbReference>
<dbReference type="PANTHER" id="PTHR46268:SF6">
    <property type="entry name" value="UNIVERSAL STRESS PROTEIN UP12"/>
    <property type="match status" value="1"/>
</dbReference>
<dbReference type="InterPro" id="IPR006016">
    <property type="entry name" value="UspA"/>
</dbReference>
<protein>
    <submittedName>
        <fullName evidence="3">Universal stress protein</fullName>
    </submittedName>
</protein>
<dbReference type="PIRSF" id="PIRSF006276">
    <property type="entry name" value="UspA"/>
    <property type="match status" value="1"/>
</dbReference>
<organism evidence="3 4">
    <name type="scientific">Halonotius roseus</name>
    <dbReference type="NCBI Taxonomy" id="2511997"/>
    <lineage>
        <taxon>Archaea</taxon>
        <taxon>Methanobacteriati</taxon>
        <taxon>Methanobacteriota</taxon>
        <taxon>Stenosarchaea group</taxon>
        <taxon>Halobacteria</taxon>
        <taxon>Halobacteriales</taxon>
        <taxon>Haloferacaceae</taxon>
        <taxon>Halonotius</taxon>
    </lineage>
</organism>
<proteinExistence type="inferred from homology"/>
<name>A0A544QLV6_9EURY</name>
<keyword evidence="4" id="KW-1185">Reference proteome</keyword>
<dbReference type="Pfam" id="PF00582">
    <property type="entry name" value="Usp"/>
    <property type="match status" value="1"/>
</dbReference>
<dbReference type="PANTHER" id="PTHR46268">
    <property type="entry name" value="STRESS RESPONSE PROTEIN NHAX"/>
    <property type="match status" value="1"/>
</dbReference>
<feature type="domain" description="UspA" evidence="2">
    <location>
        <begin position="1"/>
        <end position="139"/>
    </location>
</feature>
<dbReference type="Gene3D" id="3.40.50.620">
    <property type="entry name" value="HUPs"/>
    <property type="match status" value="1"/>
</dbReference>
<accession>A0A544QLV6</accession>
<dbReference type="InterPro" id="IPR006015">
    <property type="entry name" value="Universal_stress_UspA"/>
</dbReference>
<evidence type="ECO:0000256" key="1">
    <source>
        <dbReference type="ARBA" id="ARBA00008791"/>
    </source>
</evidence>
<dbReference type="SUPFAM" id="SSF52402">
    <property type="entry name" value="Adenine nucleotide alpha hydrolases-like"/>
    <property type="match status" value="1"/>
</dbReference>
<evidence type="ECO:0000313" key="3">
    <source>
        <dbReference type="EMBL" id="TQQ79584.1"/>
    </source>
</evidence>
<dbReference type="CDD" id="cd00293">
    <property type="entry name" value="USP-like"/>
    <property type="match status" value="1"/>
</dbReference>